<dbReference type="EMBL" id="BAAAZR010000038">
    <property type="protein sequence ID" value="GAA3836394.1"/>
    <property type="molecule type" value="Genomic_DNA"/>
</dbReference>
<dbReference type="PANTHER" id="PTHR30492">
    <property type="entry name" value="METHYLGLYOXAL SYNTHASE"/>
    <property type="match status" value="1"/>
</dbReference>
<dbReference type="Pfam" id="PF19279">
    <property type="entry name" value="YegS_C"/>
    <property type="match status" value="1"/>
</dbReference>
<evidence type="ECO:0000313" key="3">
    <source>
        <dbReference type="Proteomes" id="UP001500888"/>
    </source>
</evidence>
<dbReference type="Proteomes" id="UP001500888">
    <property type="component" value="Unassembled WGS sequence"/>
</dbReference>
<keyword evidence="3" id="KW-1185">Reference proteome</keyword>
<evidence type="ECO:0000313" key="2">
    <source>
        <dbReference type="EMBL" id="GAA3836394.1"/>
    </source>
</evidence>
<protein>
    <recommendedName>
        <fullName evidence="1">DAGKc domain-containing protein</fullName>
    </recommendedName>
</protein>
<gene>
    <name evidence="2" type="ORF">GCM10022226_67880</name>
</gene>
<dbReference type="Pfam" id="PF00781">
    <property type="entry name" value="DAGK_cat"/>
    <property type="match status" value="1"/>
</dbReference>
<dbReference type="InterPro" id="IPR045540">
    <property type="entry name" value="YegS/DAGK_C"/>
</dbReference>
<organism evidence="2 3">
    <name type="scientific">Sphaerisporangium flaviroseum</name>
    <dbReference type="NCBI Taxonomy" id="509199"/>
    <lineage>
        <taxon>Bacteria</taxon>
        <taxon>Bacillati</taxon>
        <taxon>Actinomycetota</taxon>
        <taxon>Actinomycetes</taxon>
        <taxon>Streptosporangiales</taxon>
        <taxon>Streptosporangiaceae</taxon>
        <taxon>Sphaerisporangium</taxon>
    </lineage>
</organism>
<proteinExistence type="predicted"/>
<feature type="domain" description="DAGKc" evidence="1">
    <location>
        <begin position="1"/>
        <end position="117"/>
    </location>
</feature>
<dbReference type="Gene3D" id="2.60.200.40">
    <property type="match status" value="1"/>
</dbReference>
<dbReference type="InterPro" id="IPR017438">
    <property type="entry name" value="ATP-NAD_kinase_N"/>
</dbReference>
<comment type="caution">
    <text evidence="2">The sequence shown here is derived from an EMBL/GenBank/DDBJ whole genome shotgun (WGS) entry which is preliminary data.</text>
</comment>
<dbReference type="PANTHER" id="PTHR30492:SF0">
    <property type="entry name" value="METHYLGLYOXAL SYNTHASE"/>
    <property type="match status" value="1"/>
</dbReference>
<dbReference type="SUPFAM" id="SSF111331">
    <property type="entry name" value="NAD kinase/diacylglycerol kinase-like"/>
    <property type="match status" value="1"/>
</dbReference>
<dbReference type="InterPro" id="IPR016064">
    <property type="entry name" value="NAD/diacylglycerol_kinase_sf"/>
</dbReference>
<dbReference type="Gene3D" id="3.40.50.10330">
    <property type="entry name" value="Probable inorganic polyphosphate/atp-NAD kinase, domain 1"/>
    <property type="match status" value="1"/>
</dbReference>
<name>A0ABP7J822_9ACTN</name>
<dbReference type="InterPro" id="IPR001206">
    <property type="entry name" value="Diacylglycerol_kinase_cat_dom"/>
</dbReference>
<accession>A0ABP7J822</accession>
<dbReference type="InterPro" id="IPR004363">
    <property type="entry name" value="Methylgl_synth"/>
</dbReference>
<evidence type="ECO:0000259" key="1">
    <source>
        <dbReference type="PROSITE" id="PS50146"/>
    </source>
</evidence>
<sequence length="287" mass="30953">MSDLDRHRAEVTAELAIYGWDEPLWLETTAEDPGVGMTKQAVAEGADLVFASGGDGTVRACAEGLMGTGVPLAILPIGTGNLLVRNLKLPQALPDAVRAGVEGETRPIDVGVIDGRPFVVMAGIGLDASMAHSTSDDVKRKIGWPAYIGGLVKHLRDRPFQVTLCLDGRTTLRRRAMMVLIGNVGQVQGGLRLLPDAKPDDGHLDILILAPRTPMDWLRVVGHVVTRSKRYDRRAERYTAARARIDIDPPVLHECDGDPIGYCSTTSISIETEPKALLLRTPRGTDG</sequence>
<dbReference type="PROSITE" id="PS50146">
    <property type="entry name" value="DAGK"/>
    <property type="match status" value="1"/>
</dbReference>
<reference evidence="3" key="1">
    <citation type="journal article" date="2019" name="Int. J. Syst. Evol. Microbiol.">
        <title>The Global Catalogue of Microorganisms (GCM) 10K type strain sequencing project: providing services to taxonomists for standard genome sequencing and annotation.</title>
        <authorList>
            <consortium name="The Broad Institute Genomics Platform"/>
            <consortium name="The Broad Institute Genome Sequencing Center for Infectious Disease"/>
            <person name="Wu L."/>
            <person name="Ma J."/>
        </authorList>
    </citation>
    <scope>NUCLEOTIDE SEQUENCE [LARGE SCALE GENOMIC DNA]</scope>
    <source>
        <strain evidence="3">JCM 16908</strain>
    </source>
</reference>